<reference evidence="1" key="1">
    <citation type="submission" date="2021-02" db="EMBL/GenBank/DDBJ databases">
        <authorList>
            <person name="Dougan E. K."/>
            <person name="Rhodes N."/>
            <person name="Thang M."/>
            <person name="Chan C."/>
        </authorList>
    </citation>
    <scope>NUCLEOTIDE SEQUENCE</scope>
</reference>
<accession>A0A812STG3</accession>
<dbReference type="EMBL" id="CAJNDS010002489">
    <property type="protein sequence ID" value="CAE7495926.1"/>
    <property type="molecule type" value="Genomic_DNA"/>
</dbReference>
<protein>
    <recommendedName>
        <fullName evidence="3">Apple domain-containing protein</fullName>
    </recommendedName>
</protein>
<sequence>MQTAVTYTLLAQDRWCDNLGGAVRIGDDFNGYSLVGCQAQCSKDRRCAFLSFNQNDGWCSKYAVCGEPTTTPNEFPQDPRGWLTFARDFAEACQYRLAEAAWCMNLQGNVTLQAATTRIFLYFRHDGALFKTWRSARRPEVGNVT</sequence>
<proteinExistence type="predicted"/>
<evidence type="ECO:0000313" key="1">
    <source>
        <dbReference type="EMBL" id="CAE7495926.1"/>
    </source>
</evidence>
<comment type="caution">
    <text evidence="1">The sequence shown here is derived from an EMBL/GenBank/DDBJ whole genome shotgun (WGS) entry which is preliminary data.</text>
</comment>
<dbReference type="OrthoDB" id="418955at2759"/>
<dbReference type="Gene3D" id="3.50.4.10">
    <property type="entry name" value="Hepatocyte Growth Factor"/>
    <property type="match status" value="1"/>
</dbReference>
<evidence type="ECO:0000313" key="2">
    <source>
        <dbReference type="Proteomes" id="UP000604046"/>
    </source>
</evidence>
<evidence type="ECO:0008006" key="3">
    <source>
        <dbReference type="Google" id="ProtNLM"/>
    </source>
</evidence>
<gene>
    <name evidence="1" type="ORF">SNAT2548_LOCUS27779</name>
</gene>
<dbReference type="Proteomes" id="UP000604046">
    <property type="component" value="Unassembled WGS sequence"/>
</dbReference>
<dbReference type="AlphaFoldDB" id="A0A812STG3"/>
<name>A0A812STG3_9DINO</name>
<organism evidence="1 2">
    <name type="scientific">Symbiodinium natans</name>
    <dbReference type="NCBI Taxonomy" id="878477"/>
    <lineage>
        <taxon>Eukaryota</taxon>
        <taxon>Sar</taxon>
        <taxon>Alveolata</taxon>
        <taxon>Dinophyceae</taxon>
        <taxon>Suessiales</taxon>
        <taxon>Symbiodiniaceae</taxon>
        <taxon>Symbiodinium</taxon>
    </lineage>
</organism>
<keyword evidence="2" id="KW-1185">Reference proteome</keyword>